<dbReference type="EMBL" id="SMZO01000008">
    <property type="protein sequence ID" value="TDL90530.1"/>
    <property type="molecule type" value="Genomic_DNA"/>
</dbReference>
<dbReference type="Proteomes" id="UP000294562">
    <property type="component" value="Unassembled WGS sequence"/>
</dbReference>
<keyword evidence="3" id="KW-1185">Reference proteome</keyword>
<dbReference type="RefSeq" id="WP_133341871.1">
    <property type="nucleotide sequence ID" value="NZ_SMZO01000008.1"/>
</dbReference>
<evidence type="ECO:0008006" key="4">
    <source>
        <dbReference type="Google" id="ProtNLM"/>
    </source>
</evidence>
<accession>A0A4R6B1S7</accession>
<organism evidence="2 3">
    <name type="scientific">Meridianimarinicoccus aquatilis</name>
    <dbReference type="NCBI Taxonomy" id="2552766"/>
    <lineage>
        <taxon>Bacteria</taxon>
        <taxon>Pseudomonadati</taxon>
        <taxon>Pseudomonadota</taxon>
        <taxon>Alphaproteobacteria</taxon>
        <taxon>Rhodobacterales</taxon>
        <taxon>Paracoccaceae</taxon>
        <taxon>Meridianimarinicoccus</taxon>
    </lineage>
</organism>
<reference evidence="2 3" key="1">
    <citation type="submission" date="2019-03" db="EMBL/GenBank/DDBJ databases">
        <title>Rhodobacteraceae bacterium SM1902, a new member of the family Rhodobacteraceae isolated from Yantai.</title>
        <authorList>
            <person name="Sun Y."/>
        </authorList>
    </citation>
    <scope>NUCLEOTIDE SEQUENCE [LARGE SCALE GENOMIC DNA]</scope>
    <source>
        <strain evidence="2 3">SM1902</strain>
    </source>
</reference>
<evidence type="ECO:0000256" key="1">
    <source>
        <dbReference type="SAM" id="SignalP"/>
    </source>
</evidence>
<dbReference type="OrthoDB" id="7702485at2"/>
<gene>
    <name evidence="2" type="ORF">E2L05_05380</name>
</gene>
<name>A0A4R6B1S7_9RHOB</name>
<protein>
    <recommendedName>
        <fullName evidence="4">HEAT repeat domain-containing protein</fullName>
    </recommendedName>
</protein>
<keyword evidence="1" id="KW-0732">Signal</keyword>
<dbReference type="AlphaFoldDB" id="A0A4R6B1S7"/>
<evidence type="ECO:0000313" key="3">
    <source>
        <dbReference type="Proteomes" id="UP000294562"/>
    </source>
</evidence>
<sequence>MNRGQRIGLIALLAFGNAQIALACGVCVEKPEETVSDRLLAADAVVIAREDRDNPYSFAPVMFLLGASNDVPIPFLVDSITKRRLDRNPADGVLMLREGNAWSRAGYANAAWRSAAAKILAHGSDWQIDPTARFSFFEAMLHGPDRFLREQAIDELSRASYDLISEMAQPINGAVARQALTDRSEIPWQSFYILMLGLSDRNEDRDHVRERIARAARLKGEAHLDAWATALIEVDGSAGVTRLVNTWLEASHQSTEALRDVIAALTVHAKYGDPSLKAGILAALARLPQQRPEVVGSVAVAFGEIGDFSRAEVISSAMSRLPAKEKQRIDAAELFAAASYLYRSQNAGITAFDPLQGN</sequence>
<feature type="chain" id="PRO_5020863656" description="HEAT repeat domain-containing protein" evidence="1">
    <location>
        <begin position="24"/>
        <end position="358"/>
    </location>
</feature>
<proteinExistence type="predicted"/>
<feature type="signal peptide" evidence="1">
    <location>
        <begin position="1"/>
        <end position="23"/>
    </location>
</feature>
<dbReference type="PROSITE" id="PS51257">
    <property type="entry name" value="PROKAR_LIPOPROTEIN"/>
    <property type="match status" value="1"/>
</dbReference>
<comment type="caution">
    <text evidence="2">The sequence shown here is derived from an EMBL/GenBank/DDBJ whole genome shotgun (WGS) entry which is preliminary data.</text>
</comment>
<evidence type="ECO:0000313" key="2">
    <source>
        <dbReference type="EMBL" id="TDL90530.1"/>
    </source>
</evidence>